<evidence type="ECO:0000256" key="1">
    <source>
        <dbReference type="ARBA" id="ARBA00007315"/>
    </source>
</evidence>
<evidence type="ECO:0000259" key="7">
    <source>
        <dbReference type="PROSITE" id="PS50056"/>
    </source>
</evidence>
<dbReference type="CDD" id="cd14499">
    <property type="entry name" value="CDC14_C"/>
    <property type="match status" value="1"/>
</dbReference>
<dbReference type="InterPro" id="IPR050561">
    <property type="entry name" value="PTP"/>
</dbReference>
<feature type="domain" description="Tyrosine-protein phosphatase" evidence="6">
    <location>
        <begin position="184"/>
        <end position="342"/>
    </location>
</feature>
<keyword evidence="9" id="KW-1185">Reference proteome</keyword>
<dbReference type="InterPro" id="IPR029021">
    <property type="entry name" value="Prot-tyrosine_phosphatase-like"/>
</dbReference>
<proteinExistence type="inferred from homology"/>
<evidence type="ECO:0000256" key="4">
    <source>
        <dbReference type="ARBA" id="ARBA00022912"/>
    </source>
</evidence>
<dbReference type="InterPro" id="IPR003595">
    <property type="entry name" value="Tyr_Pase_cat"/>
</dbReference>
<organism evidence="8 9">
    <name type="scientific">[Myrmecia] bisecta</name>
    <dbReference type="NCBI Taxonomy" id="41462"/>
    <lineage>
        <taxon>Eukaryota</taxon>
        <taxon>Viridiplantae</taxon>
        <taxon>Chlorophyta</taxon>
        <taxon>core chlorophytes</taxon>
        <taxon>Trebouxiophyceae</taxon>
        <taxon>Trebouxiales</taxon>
        <taxon>Trebouxiaceae</taxon>
        <taxon>Myrmecia</taxon>
    </lineage>
</organism>
<evidence type="ECO:0000313" key="8">
    <source>
        <dbReference type="EMBL" id="KAK9823515.1"/>
    </source>
</evidence>
<dbReference type="InterPro" id="IPR029260">
    <property type="entry name" value="DSPn"/>
</dbReference>
<dbReference type="Pfam" id="PF22785">
    <property type="entry name" value="Tc-R-P"/>
    <property type="match status" value="1"/>
</dbReference>
<dbReference type="PROSITE" id="PS00383">
    <property type="entry name" value="TYR_PHOSPHATASE_1"/>
    <property type="match status" value="1"/>
</dbReference>
<dbReference type="InterPro" id="IPR044506">
    <property type="entry name" value="CDC14_C"/>
</dbReference>
<dbReference type="SMART" id="SM00404">
    <property type="entry name" value="PTPc_motif"/>
    <property type="match status" value="1"/>
</dbReference>
<dbReference type="EC" id="3.1.3.48" evidence="2"/>
<reference evidence="8 9" key="1">
    <citation type="journal article" date="2024" name="Nat. Commun.">
        <title>Phylogenomics reveals the evolutionary origins of lichenization in chlorophyte algae.</title>
        <authorList>
            <person name="Puginier C."/>
            <person name="Libourel C."/>
            <person name="Otte J."/>
            <person name="Skaloud P."/>
            <person name="Haon M."/>
            <person name="Grisel S."/>
            <person name="Petersen M."/>
            <person name="Berrin J.G."/>
            <person name="Delaux P.M."/>
            <person name="Dal Grande F."/>
            <person name="Keller J."/>
        </authorList>
    </citation>
    <scope>NUCLEOTIDE SEQUENCE [LARGE SCALE GENOMIC DNA]</scope>
    <source>
        <strain evidence="8 9">SAG 2043</strain>
    </source>
</reference>
<keyword evidence="4" id="KW-0904">Protein phosphatase</keyword>
<dbReference type="GO" id="GO:0004725">
    <property type="term" value="F:protein tyrosine phosphatase activity"/>
    <property type="evidence" value="ECO:0007669"/>
    <property type="project" value="UniProtKB-EC"/>
</dbReference>
<dbReference type="PANTHER" id="PTHR23339">
    <property type="entry name" value="TYROSINE SPECIFIC PROTEIN PHOSPHATASE AND DUAL SPECIFICITY PROTEIN PHOSPHATASE"/>
    <property type="match status" value="1"/>
</dbReference>
<name>A0AAW1QPW2_9CHLO</name>
<dbReference type="InterPro" id="IPR000387">
    <property type="entry name" value="Tyr_Pase_dom"/>
</dbReference>
<dbReference type="AlphaFoldDB" id="A0AAW1QPW2"/>
<dbReference type="Gene3D" id="3.90.190.10">
    <property type="entry name" value="Protein tyrosine phosphatase superfamily"/>
    <property type="match status" value="2"/>
</dbReference>
<protein>
    <recommendedName>
        <fullName evidence="2">protein-tyrosine-phosphatase</fullName>
        <ecNumber evidence="2">3.1.3.48</ecNumber>
    </recommendedName>
</protein>
<dbReference type="PROSITE" id="PS50056">
    <property type="entry name" value="TYR_PHOSPHATASE_2"/>
    <property type="match status" value="1"/>
</dbReference>
<evidence type="ECO:0000256" key="2">
    <source>
        <dbReference type="ARBA" id="ARBA00013064"/>
    </source>
</evidence>
<dbReference type="PROSITE" id="PS50054">
    <property type="entry name" value="TYR_PHOSPHATASE_DUAL"/>
    <property type="match status" value="1"/>
</dbReference>
<dbReference type="CDD" id="cd17657">
    <property type="entry name" value="CDC14_N"/>
    <property type="match status" value="1"/>
</dbReference>
<comment type="caution">
    <text evidence="8">The sequence shown here is derived from an EMBL/GenBank/DDBJ whole genome shotgun (WGS) entry which is preliminary data.</text>
</comment>
<comment type="similarity">
    <text evidence="1">Belongs to the protein-tyrosine phosphatase family. Non-receptor class CDC14 subfamily.</text>
</comment>
<dbReference type="Proteomes" id="UP001489004">
    <property type="component" value="Unassembled WGS sequence"/>
</dbReference>
<feature type="region of interest" description="Disordered" evidence="5">
    <location>
        <begin position="383"/>
        <end position="476"/>
    </location>
</feature>
<accession>A0AAW1QPW2</accession>
<evidence type="ECO:0000256" key="3">
    <source>
        <dbReference type="ARBA" id="ARBA00022801"/>
    </source>
</evidence>
<dbReference type="InterPro" id="IPR020422">
    <property type="entry name" value="TYR_PHOSPHATASE_DUAL_dom"/>
</dbReference>
<dbReference type="FunFam" id="3.90.190.10:FF:000006">
    <property type="entry name" value="Dual specificity protein phosphatase CDC14B"/>
    <property type="match status" value="1"/>
</dbReference>
<dbReference type="EMBL" id="JALJOR010000002">
    <property type="protein sequence ID" value="KAK9823515.1"/>
    <property type="molecule type" value="Genomic_DNA"/>
</dbReference>
<evidence type="ECO:0000259" key="6">
    <source>
        <dbReference type="PROSITE" id="PS50054"/>
    </source>
</evidence>
<dbReference type="Pfam" id="PF14671">
    <property type="entry name" value="DSPn"/>
    <property type="match status" value="1"/>
</dbReference>
<feature type="compositionally biased region" description="Polar residues" evidence="5">
    <location>
        <begin position="454"/>
        <end position="469"/>
    </location>
</feature>
<evidence type="ECO:0000256" key="5">
    <source>
        <dbReference type="SAM" id="MobiDB-lite"/>
    </source>
</evidence>
<feature type="compositionally biased region" description="Low complexity" evidence="5">
    <location>
        <begin position="383"/>
        <end position="404"/>
    </location>
</feature>
<evidence type="ECO:0000313" key="9">
    <source>
        <dbReference type="Proteomes" id="UP001489004"/>
    </source>
</evidence>
<feature type="compositionally biased region" description="Polar residues" evidence="5">
    <location>
        <begin position="418"/>
        <end position="427"/>
    </location>
</feature>
<gene>
    <name evidence="8" type="ORF">WJX72_003342</name>
</gene>
<sequence length="576" mass="62232">MLEVDEFSQGLEIIPGRFYFLSIQRPESVRRSPIAASSILNCIDSELVYEPFFADFGPLNLGQTYRFCQRTNAMLQDAERQNKRVYYYTGPHAQNRANAATLVGIYQVLLLNRTVDQAYQAVSALQPFLPYRDASSGPSSFHLTVYDCIAGIAKAKSCGFIDWDKPNSTFNVEEYEHYEQVENGDLNWILPGKLLAFSGPAAIARVFYGYKQFTPEDYWSYFKSKGIRAVVRLNKQMYEGKRFTDGGFQMHELYFPDGSCPSEAILQKFLEVAESEPGALAIHCKAGLGRTGVLICSYLIKHYQFTPEEAIGYIRVCRPGSVIGPQQNYLKDNAAKLLREGQLFRQRMGQAAAKAKPERPSTAIGIRANAGSEQAAGMLVAGTSQRTLSRSQSTAGAAASSSRTRVTEYLRSKAPSFRSLSARSTSLGPGKSAAEVSSPAGPRRGPSFRRADTSPPQSLAQLAASTSFKSRGGPSAGMPVAAIPLVAGTGSVTRALAPNGQPRKVPTALLAAGGAAMMSYVAGEESPTGGQADHGWTIAASSVAANTRSKASVTTYANAYSSNGPQMVRSTSGIRR</sequence>
<feature type="domain" description="Tyrosine specific protein phosphatases" evidence="7">
    <location>
        <begin position="267"/>
        <end position="329"/>
    </location>
</feature>
<keyword evidence="3" id="KW-0378">Hydrolase</keyword>
<dbReference type="SUPFAM" id="SSF52799">
    <property type="entry name" value="(Phosphotyrosine protein) phosphatases II"/>
    <property type="match status" value="2"/>
</dbReference>
<dbReference type="InterPro" id="IPR016130">
    <property type="entry name" value="Tyr_Pase_AS"/>
</dbReference>